<reference evidence="5" key="2">
    <citation type="submission" date="2025-09" db="UniProtKB">
        <authorList>
            <consortium name="Ensembl"/>
        </authorList>
    </citation>
    <scope>IDENTIFICATION</scope>
</reference>
<proteinExistence type="predicted"/>
<dbReference type="GeneTree" id="ENSGT00940000158291"/>
<comment type="caution">
    <text evidence="3">Lacks conserved residue(s) required for the propagation of feature annotation.</text>
</comment>
<feature type="domain" description="CUB" evidence="4">
    <location>
        <begin position="16"/>
        <end position="129"/>
    </location>
</feature>
<keyword evidence="2" id="KW-1015">Disulfide bond</keyword>
<dbReference type="Ensembl" id="ENSTMTT00000000684.1">
    <property type="protein sequence ID" value="ENSTMTP00000000665.1"/>
    <property type="gene ID" value="ENSTMTG00000000566.1"/>
</dbReference>
<dbReference type="Proteomes" id="UP000472274">
    <property type="component" value="Unplaced"/>
</dbReference>
<feature type="domain" description="CUB" evidence="4">
    <location>
        <begin position="131"/>
        <end position="243"/>
    </location>
</feature>
<dbReference type="SUPFAM" id="SSF49854">
    <property type="entry name" value="Spermadhesin, CUB domain"/>
    <property type="match status" value="3"/>
</dbReference>
<reference evidence="5" key="1">
    <citation type="submission" date="2025-08" db="UniProtKB">
        <authorList>
            <consortium name="Ensembl"/>
        </authorList>
    </citation>
    <scope>IDENTIFICATION</scope>
</reference>
<dbReference type="PANTHER" id="PTHR24251">
    <property type="entry name" value="OVOCHYMASE-RELATED"/>
    <property type="match status" value="1"/>
</dbReference>
<sequence length="446" mass="50145">SWVEHGCCLRANSVKCGGVLAAPYGNFSSPNFPGLYPYDTECTWLIVVTEGSSALLTFDHFDLEYHDNCEYDYLKIYNGFSEDEGNLLGKFCGKSSPPQFTSSWHVMSIIFHSDKHVASQGFSAAYRKDVCGGVLTGLSGMITSPDYPENYPNNAECRWIIRAVPNSIIKLVFADFQMENNEGCNFDYVAVYDGPTMGDMHLSHYCGNMKPPDIVSSTHELLLVFKSDFNIGGRGFKAYFFSGKCQEVYTAIKGNFSSPQYPNFYPNNIKCHWTIQLPPGYRIKVFFLDLALEGRNSLTDGCDYDHLAVFDGGTEKASLLGKWCGREMLSPITSTRNKLLLVLHTDRNTANRGFSVAYIGVHDIFLYRDFTHAARSAKTLSKISRSWVIYYPNHLDLGWKSSETLNKQNTRPCFCLVTQSVECHRAAVWLIGSCTGDWPNHHRGTK</sequence>
<feature type="domain" description="CUB" evidence="4">
    <location>
        <begin position="245"/>
        <end position="361"/>
    </location>
</feature>
<organism evidence="5 6">
    <name type="scientific">Terrapene triunguis</name>
    <name type="common">Three-toed box turtle</name>
    <dbReference type="NCBI Taxonomy" id="2587831"/>
    <lineage>
        <taxon>Eukaryota</taxon>
        <taxon>Metazoa</taxon>
        <taxon>Chordata</taxon>
        <taxon>Craniata</taxon>
        <taxon>Vertebrata</taxon>
        <taxon>Euteleostomi</taxon>
        <taxon>Archelosauria</taxon>
        <taxon>Testudinata</taxon>
        <taxon>Testudines</taxon>
        <taxon>Cryptodira</taxon>
        <taxon>Durocryptodira</taxon>
        <taxon>Testudinoidea</taxon>
        <taxon>Emydidae</taxon>
        <taxon>Terrapene</taxon>
    </lineage>
</organism>
<dbReference type="CDD" id="cd00041">
    <property type="entry name" value="CUB"/>
    <property type="match status" value="3"/>
</dbReference>
<keyword evidence="6" id="KW-1185">Reference proteome</keyword>
<evidence type="ECO:0000256" key="3">
    <source>
        <dbReference type="PROSITE-ProRule" id="PRU00059"/>
    </source>
</evidence>
<evidence type="ECO:0000313" key="6">
    <source>
        <dbReference type="Proteomes" id="UP000472274"/>
    </source>
</evidence>
<dbReference type="PROSITE" id="PS01180">
    <property type="entry name" value="CUB"/>
    <property type="match status" value="3"/>
</dbReference>
<dbReference type="PANTHER" id="PTHR24251:SF47">
    <property type="entry name" value="CUB DOMAIN-CONTAINING PROTEIN 2"/>
    <property type="match status" value="1"/>
</dbReference>
<dbReference type="Gene3D" id="2.60.120.290">
    <property type="entry name" value="Spermadhesin, CUB domain"/>
    <property type="match status" value="3"/>
</dbReference>
<evidence type="ECO:0000256" key="2">
    <source>
        <dbReference type="ARBA" id="ARBA00023157"/>
    </source>
</evidence>
<accession>A0A674HWE5</accession>
<dbReference type="Pfam" id="PF00431">
    <property type="entry name" value="CUB"/>
    <property type="match status" value="3"/>
</dbReference>
<dbReference type="InParanoid" id="A0A674HWE5"/>
<evidence type="ECO:0000256" key="1">
    <source>
        <dbReference type="ARBA" id="ARBA00022737"/>
    </source>
</evidence>
<dbReference type="InterPro" id="IPR035914">
    <property type="entry name" value="Sperma_CUB_dom_sf"/>
</dbReference>
<evidence type="ECO:0000313" key="5">
    <source>
        <dbReference type="Ensembl" id="ENSTMTP00000000665.1"/>
    </source>
</evidence>
<protein>
    <recommendedName>
        <fullName evidence="4">CUB domain-containing protein</fullName>
    </recommendedName>
</protein>
<evidence type="ECO:0000259" key="4">
    <source>
        <dbReference type="PROSITE" id="PS01180"/>
    </source>
</evidence>
<dbReference type="InterPro" id="IPR000859">
    <property type="entry name" value="CUB_dom"/>
</dbReference>
<dbReference type="SMART" id="SM00042">
    <property type="entry name" value="CUB"/>
    <property type="match status" value="3"/>
</dbReference>
<name>A0A674HWE5_9SAUR</name>
<dbReference type="FunFam" id="2.60.120.290:FF:000013">
    <property type="entry name" value="Membrane frizzled-related protein"/>
    <property type="match status" value="3"/>
</dbReference>
<dbReference type="AlphaFoldDB" id="A0A674HWE5"/>
<keyword evidence="1" id="KW-0677">Repeat</keyword>